<evidence type="ECO:0000256" key="7">
    <source>
        <dbReference type="ARBA" id="ARBA00023136"/>
    </source>
</evidence>
<comment type="caution">
    <text evidence="9">The sequence shown here is derived from an EMBL/GenBank/DDBJ whole genome shotgun (WGS) entry which is preliminary data.</text>
</comment>
<dbReference type="PANTHER" id="PTHR30269">
    <property type="entry name" value="TRANSMEMBRANE PROTEIN YFCA"/>
    <property type="match status" value="1"/>
</dbReference>
<evidence type="ECO:0000256" key="1">
    <source>
        <dbReference type="ARBA" id="ARBA00004651"/>
    </source>
</evidence>
<comment type="similarity">
    <text evidence="2 8">Belongs to the 4-toluene sulfonate uptake permease (TSUP) (TC 2.A.102) family.</text>
</comment>
<gene>
    <name evidence="9" type="ORF">GGR20_001973</name>
</gene>
<evidence type="ECO:0000313" key="9">
    <source>
        <dbReference type="EMBL" id="MBB4052330.1"/>
    </source>
</evidence>
<feature type="transmembrane region" description="Helical" evidence="8">
    <location>
        <begin position="75"/>
        <end position="96"/>
    </location>
</feature>
<evidence type="ECO:0000256" key="8">
    <source>
        <dbReference type="RuleBase" id="RU363041"/>
    </source>
</evidence>
<dbReference type="AlphaFoldDB" id="A0A7W6INM4"/>
<keyword evidence="4 8" id="KW-1003">Cell membrane</keyword>
<evidence type="ECO:0000313" key="10">
    <source>
        <dbReference type="Proteomes" id="UP000547011"/>
    </source>
</evidence>
<keyword evidence="5 8" id="KW-0812">Transmembrane</keyword>
<keyword evidence="10" id="KW-1185">Reference proteome</keyword>
<dbReference type="GO" id="GO:0005886">
    <property type="term" value="C:plasma membrane"/>
    <property type="evidence" value="ECO:0007669"/>
    <property type="project" value="UniProtKB-SubCell"/>
</dbReference>
<evidence type="ECO:0000256" key="3">
    <source>
        <dbReference type="ARBA" id="ARBA00022448"/>
    </source>
</evidence>
<dbReference type="Pfam" id="PF01925">
    <property type="entry name" value="TauE"/>
    <property type="match status" value="1"/>
</dbReference>
<dbReference type="InterPro" id="IPR052017">
    <property type="entry name" value="TSUP"/>
</dbReference>
<feature type="transmembrane region" description="Helical" evidence="8">
    <location>
        <begin position="43"/>
        <end position="63"/>
    </location>
</feature>
<reference evidence="9 10" key="1">
    <citation type="submission" date="2020-08" db="EMBL/GenBank/DDBJ databases">
        <title>Genomic Encyclopedia of Type Strains, Phase IV (KMG-IV): sequencing the most valuable type-strain genomes for metagenomic binning, comparative biology and taxonomic classification.</title>
        <authorList>
            <person name="Goeker M."/>
        </authorList>
    </citation>
    <scope>NUCLEOTIDE SEQUENCE [LARGE SCALE GENOMIC DNA]</scope>
    <source>
        <strain evidence="9 10">DSM 23447</strain>
    </source>
</reference>
<feature type="transmembrane region" description="Helical" evidence="8">
    <location>
        <begin position="102"/>
        <end position="126"/>
    </location>
</feature>
<feature type="transmembrane region" description="Helical" evidence="8">
    <location>
        <begin position="199"/>
        <end position="216"/>
    </location>
</feature>
<name>A0A7W6INM4_9HYPH</name>
<dbReference type="RefSeq" id="WP_183311041.1">
    <property type="nucleotide sequence ID" value="NZ_JACIEW010000004.1"/>
</dbReference>
<accession>A0A7W6INM4</accession>
<keyword evidence="7 8" id="KW-0472">Membrane</keyword>
<feature type="transmembrane region" description="Helical" evidence="8">
    <location>
        <begin position="171"/>
        <end position="193"/>
    </location>
</feature>
<proteinExistence type="inferred from homology"/>
<organism evidence="9 10">
    <name type="scientific">Devosia subaequoris</name>
    <dbReference type="NCBI Taxonomy" id="395930"/>
    <lineage>
        <taxon>Bacteria</taxon>
        <taxon>Pseudomonadati</taxon>
        <taxon>Pseudomonadota</taxon>
        <taxon>Alphaproteobacteria</taxon>
        <taxon>Hyphomicrobiales</taxon>
        <taxon>Devosiaceae</taxon>
        <taxon>Devosia</taxon>
    </lineage>
</organism>
<evidence type="ECO:0000256" key="2">
    <source>
        <dbReference type="ARBA" id="ARBA00009142"/>
    </source>
</evidence>
<evidence type="ECO:0000256" key="5">
    <source>
        <dbReference type="ARBA" id="ARBA00022692"/>
    </source>
</evidence>
<evidence type="ECO:0000256" key="4">
    <source>
        <dbReference type="ARBA" id="ARBA00022475"/>
    </source>
</evidence>
<dbReference type="EMBL" id="JACIEW010000004">
    <property type="protein sequence ID" value="MBB4052330.1"/>
    <property type="molecule type" value="Genomic_DNA"/>
</dbReference>
<keyword evidence="3" id="KW-0813">Transport</keyword>
<sequence length="248" mass="26292">MEFDLAGLAIMALALSAGAIVKGATGMGLPLVALPVLTTFFGLQHAVGLMCVPLIFTNAWQVWRFRTSARDDRMVFLPLFLVGGAIGIALGTWALTSLPERTLVMTLGIILLCYVALKLAAPHFVVGPLLARRAGPLFGIGGGVLQGATGISAPITVTFIHAMAMDREAHVFAVSTMFLLYSVVHLPALAVAGVMQGQWLIEGVMALVPILIFMPLGQAIASRLSRKAFDRMILIFLGLIGLKMVLGL</sequence>
<protein>
    <recommendedName>
        <fullName evidence="8">Probable membrane transporter protein</fullName>
    </recommendedName>
</protein>
<comment type="subcellular location">
    <subcellularLocation>
        <location evidence="1 8">Cell membrane</location>
        <topology evidence="1 8">Multi-pass membrane protein</topology>
    </subcellularLocation>
</comment>
<keyword evidence="6 8" id="KW-1133">Transmembrane helix</keyword>
<dbReference type="InterPro" id="IPR002781">
    <property type="entry name" value="TM_pro_TauE-like"/>
</dbReference>
<evidence type="ECO:0000256" key="6">
    <source>
        <dbReference type="ARBA" id="ARBA00022989"/>
    </source>
</evidence>
<dbReference type="PANTHER" id="PTHR30269:SF32">
    <property type="entry name" value="MEMBRANE TRANSPORTER PROTEIN-RELATED"/>
    <property type="match status" value="1"/>
</dbReference>
<dbReference type="Proteomes" id="UP000547011">
    <property type="component" value="Unassembled WGS sequence"/>
</dbReference>